<evidence type="ECO:0008006" key="3">
    <source>
        <dbReference type="Google" id="ProtNLM"/>
    </source>
</evidence>
<organism evidence="1 2">
    <name type="scientific">Aromia moschata</name>
    <dbReference type="NCBI Taxonomy" id="1265417"/>
    <lineage>
        <taxon>Eukaryota</taxon>
        <taxon>Metazoa</taxon>
        <taxon>Ecdysozoa</taxon>
        <taxon>Arthropoda</taxon>
        <taxon>Hexapoda</taxon>
        <taxon>Insecta</taxon>
        <taxon>Pterygota</taxon>
        <taxon>Neoptera</taxon>
        <taxon>Endopterygota</taxon>
        <taxon>Coleoptera</taxon>
        <taxon>Polyphaga</taxon>
        <taxon>Cucujiformia</taxon>
        <taxon>Chrysomeloidea</taxon>
        <taxon>Cerambycidae</taxon>
        <taxon>Cerambycinae</taxon>
        <taxon>Callichromatini</taxon>
        <taxon>Aromia</taxon>
    </lineage>
</organism>
<dbReference type="InterPro" id="IPR037177">
    <property type="entry name" value="DLC_sf"/>
</dbReference>
<accession>A0AAV8Z787</accession>
<dbReference type="SUPFAM" id="SSF54648">
    <property type="entry name" value="DLC"/>
    <property type="match status" value="1"/>
</dbReference>
<protein>
    <recommendedName>
        <fullName evidence="3">Dynein light chain</fullName>
    </recommendedName>
</protein>
<name>A0AAV8Z787_9CUCU</name>
<proteinExistence type="predicted"/>
<gene>
    <name evidence="1" type="ORF">NQ318_009462</name>
</gene>
<dbReference type="AlphaFoldDB" id="A0AAV8Z787"/>
<dbReference type="GO" id="GO:0030286">
    <property type="term" value="C:dynein complex"/>
    <property type="evidence" value="ECO:0007669"/>
    <property type="project" value="InterPro"/>
</dbReference>
<comment type="caution">
    <text evidence="1">The sequence shown here is derived from an EMBL/GenBank/DDBJ whole genome shotgun (WGS) entry which is preliminary data.</text>
</comment>
<dbReference type="Proteomes" id="UP001162162">
    <property type="component" value="Unassembled WGS sequence"/>
</dbReference>
<evidence type="ECO:0000313" key="2">
    <source>
        <dbReference type="Proteomes" id="UP001162162"/>
    </source>
</evidence>
<dbReference type="GO" id="GO:0007017">
    <property type="term" value="P:microtubule-based process"/>
    <property type="evidence" value="ECO:0007669"/>
    <property type="project" value="InterPro"/>
</dbReference>
<dbReference type="EMBL" id="JAPWTK010000010">
    <property type="protein sequence ID" value="KAJ8960025.1"/>
    <property type="molecule type" value="Genomic_DNA"/>
</dbReference>
<keyword evidence="2" id="KW-1185">Reference proteome</keyword>
<reference evidence="1" key="1">
    <citation type="journal article" date="2023" name="Insect Mol. Biol.">
        <title>Genome sequencing provides insights into the evolution of gene families encoding plant cell wall-degrading enzymes in longhorned beetles.</title>
        <authorList>
            <person name="Shin N.R."/>
            <person name="Okamura Y."/>
            <person name="Kirsch R."/>
            <person name="Pauchet Y."/>
        </authorList>
    </citation>
    <scope>NUCLEOTIDE SEQUENCE</scope>
    <source>
        <strain evidence="1">AMC_N1</strain>
    </source>
</reference>
<evidence type="ECO:0000313" key="1">
    <source>
        <dbReference type="EMBL" id="KAJ8960025.1"/>
    </source>
</evidence>
<sequence length="68" mass="7478">MAEGAPAEGEAQKASEDTKKIVHTYPLVRHSDMPEDTKAEAIDLVVTACEKFSSNNEVRKTYISQPTI</sequence>